<dbReference type="RefSeq" id="WP_145038772.1">
    <property type="nucleotide sequence ID" value="NZ_CP036347.1"/>
</dbReference>
<dbReference type="AlphaFoldDB" id="A0A517WAA4"/>
<organism evidence="1 2">
    <name type="scientific">Gimesia chilikensis</name>
    <dbReference type="NCBI Taxonomy" id="2605989"/>
    <lineage>
        <taxon>Bacteria</taxon>
        <taxon>Pseudomonadati</taxon>
        <taxon>Planctomycetota</taxon>
        <taxon>Planctomycetia</taxon>
        <taxon>Planctomycetales</taxon>
        <taxon>Planctomycetaceae</taxon>
        <taxon>Gimesia</taxon>
    </lineage>
</organism>
<name>A0A517WAA4_9PLAN</name>
<dbReference type="Proteomes" id="UP000320722">
    <property type="component" value="Chromosome"/>
</dbReference>
<dbReference type="EMBL" id="CP036347">
    <property type="protein sequence ID" value="QDU02189.1"/>
    <property type="molecule type" value="Genomic_DNA"/>
</dbReference>
<reference evidence="1 2" key="1">
    <citation type="submission" date="2019-02" db="EMBL/GenBank/DDBJ databases">
        <title>Deep-cultivation of Planctomycetes and their phenomic and genomic characterization uncovers novel biology.</title>
        <authorList>
            <person name="Wiegand S."/>
            <person name="Jogler M."/>
            <person name="Boedeker C."/>
            <person name="Pinto D."/>
            <person name="Vollmers J."/>
            <person name="Rivas-Marin E."/>
            <person name="Kohn T."/>
            <person name="Peeters S.H."/>
            <person name="Heuer A."/>
            <person name="Rast P."/>
            <person name="Oberbeckmann S."/>
            <person name="Bunk B."/>
            <person name="Jeske O."/>
            <person name="Meyerdierks A."/>
            <person name="Storesund J.E."/>
            <person name="Kallscheuer N."/>
            <person name="Luecker S."/>
            <person name="Lage O.M."/>
            <person name="Pohl T."/>
            <person name="Merkel B.J."/>
            <person name="Hornburger P."/>
            <person name="Mueller R.-W."/>
            <person name="Bruemmer F."/>
            <person name="Labrenz M."/>
            <person name="Spormann A.M."/>
            <person name="Op den Camp H."/>
            <person name="Overmann J."/>
            <person name="Amann R."/>
            <person name="Jetten M.S.M."/>
            <person name="Mascher T."/>
            <person name="Medema M.H."/>
            <person name="Devos D.P."/>
            <person name="Kaster A.-K."/>
            <person name="Ovreas L."/>
            <person name="Rohde M."/>
            <person name="Galperin M.Y."/>
            <person name="Jogler C."/>
        </authorList>
    </citation>
    <scope>NUCLEOTIDE SEQUENCE [LARGE SCALE GENOMIC DNA]</scope>
    <source>
        <strain evidence="1 2">V6</strain>
    </source>
</reference>
<gene>
    <name evidence="1" type="ORF">V6x_18900</name>
</gene>
<evidence type="ECO:0000313" key="2">
    <source>
        <dbReference type="Proteomes" id="UP000320722"/>
    </source>
</evidence>
<sequence length="141" mass="15860">MSKQSKIDSMVETARKSGLSLDKLDEIATSDNRVFVAAAVCETSDMLSCGGFEMLIENELDLDSLSVCYSRIGMPEFSVIVSEIKRIDPTTPDMPTYAELEQVLEEPDGYEIMRGINQQYYQLLQDDKLLNLVSSFLEIED</sequence>
<accession>A0A517WAA4</accession>
<protein>
    <submittedName>
        <fullName evidence="1">Uncharacterized protein</fullName>
    </submittedName>
</protein>
<proteinExistence type="predicted"/>
<evidence type="ECO:0000313" key="1">
    <source>
        <dbReference type="EMBL" id="QDU02189.1"/>
    </source>
</evidence>